<dbReference type="EMBL" id="BSPC01000076">
    <property type="protein sequence ID" value="GLS23567.1"/>
    <property type="molecule type" value="Genomic_DNA"/>
</dbReference>
<comment type="caution">
    <text evidence="1">The sequence shown here is derived from an EMBL/GenBank/DDBJ whole genome shotgun (WGS) entry which is preliminary data.</text>
</comment>
<proteinExistence type="predicted"/>
<sequence>MGEFAFWRRLDVPGHDMAVLTARPGGGWLLQGHAAFNETGDPTGLSYEVELDERWRSLGGRVRGVRGLQRFDHVIRHDDGGWSLDGRVIEGLGHLVDLDFGFTPATNMPQLRRLALEIVQSAKFTVVWFDVGMGTLTALPQIYRRESETTYWYESPTADFEGLIELAPSGFARVYPTLWREERSG</sequence>
<evidence type="ECO:0008006" key="3">
    <source>
        <dbReference type="Google" id="ProtNLM"/>
    </source>
</evidence>
<dbReference type="RefSeq" id="WP_284316502.1">
    <property type="nucleotide sequence ID" value="NZ_BSPC01000076.1"/>
</dbReference>
<organism evidence="1 2">
    <name type="scientific">Labrys miyagiensis</name>
    <dbReference type="NCBI Taxonomy" id="346912"/>
    <lineage>
        <taxon>Bacteria</taxon>
        <taxon>Pseudomonadati</taxon>
        <taxon>Pseudomonadota</taxon>
        <taxon>Alphaproteobacteria</taxon>
        <taxon>Hyphomicrobiales</taxon>
        <taxon>Xanthobacteraceae</taxon>
        <taxon>Labrys</taxon>
    </lineage>
</organism>
<evidence type="ECO:0000313" key="2">
    <source>
        <dbReference type="Proteomes" id="UP001156882"/>
    </source>
</evidence>
<reference evidence="2" key="1">
    <citation type="journal article" date="2019" name="Int. J. Syst. Evol. Microbiol.">
        <title>The Global Catalogue of Microorganisms (GCM) 10K type strain sequencing project: providing services to taxonomists for standard genome sequencing and annotation.</title>
        <authorList>
            <consortium name="The Broad Institute Genomics Platform"/>
            <consortium name="The Broad Institute Genome Sequencing Center for Infectious Disease"/>
            <person name="Wu L."/>
            <person name="Ma J."/>
        </authorList>
    </citation>
    <scope>NUCLEOTIDE SEQUENCE [LARGE SCALE GENOMIC DNA]</scope>
    <source>
        <strain evidence="2">NBRC 101365</strain>
    </source>
</reference>
<dbReference type="InterPro" id="IPR009467">
    <property type="entry name" value="Glycolipid-bd_prot_put"/>
</dbReference>
<evidence type="ECO:0000313" key="1">
    <source>
        <dbReference type="EMBL" id="GLS23567.1"/>
    </source>
</evidence>
<name>A0ABQ6CT93_9HYPH</name>
<dbReference type="SUPFAM" id="SSF159275">
    <property type="entry name" value="PA1994-like"/>
    <property type="match status" value="1"/>
</dbReference>
<dbReference type="Pfam" id="PF06475">
    <property type="entry name" value="Glycolipid_bind"/>
    <property type="match status" value="1"/>
</dbReference>
<keyword evidence="2" id="KW-1185">Reference proteome</keyword>
<gene>
    <name evidence="1" type="ORF">GCM10007874_65880</name>
</gene>
<protein>
    <recommendedName>
        <fullName evidence="3">Glycolipid-binding domain-containing protein</fullName>
    </recommendedName>
</protein>
<dbReference type="Proteomes" id="UP001156882">
    <property type="component" value="Unassembled WGS sequence"/>
</dbReference>
<accession>A0ABQ6CT93</accession>